<accession>A0A1Z3HUB5</accession>
<organism evidence="1 2">
    <name type="scientific">Halomicronema hongdechloris C2206</name>
    <dbReference type="NCBI Taxonomy" id="1641165"/>
    <lineage>
        <taxon>Bacteria</taxon>
        <taxon>Bacillati</taxon>
        <taxon>Cyanobacteriota</taxon>
        <taxon>Cyanophyceae</taxon>
        <taxon>Nodosilineales</taxon>
        <taxon>Nodosilineaceae</taxon>
        <taxon>Halomicronema</taxon>
    </lineage>
</organism>
<dbReference type="EMBL" id="CP021983">
    <property type="protein sequence ID" value="ASC73883.1"/>
    <property type="molecule type" value="Genomic_DNA"/>
</dbReference>
<protein>
    <submittedName>
        <fullName evidence="1">Uncharacterized protein</fullName>
    </submittedName>
</protein>
<gene>
    <name evidence="1" type="ORF">XM38_048570</name>
</gene>
<dbReference type="Proteomes" id="UP000191901">
    <property type="component" value="Chromosome"/>
</dbReference>
<evidence type="ECO:0000313" key="1">
    <source>
        <dbReference type="EMBL" id="ASC73883.1"/>
    </source>
</evidence>
<sequence>MTTNIYQLPLNFDQILMLVRQLSESEKIKLGQELEKELRNQKLSQLLDAFRTNELSMEDITAEVEAVREELHARPQSP</sequence>
<proteinExistence type="predicted"/>
<evidence type="ECO:0000313" key="2">
    <source>
        <dbReference type="Proteomes" id="UP000191901"/>
    </source>
</evidence>
<reference evidence="1 2" key="1">
    <citation type="journal article" date="2016" name="Biochim. Biophys. Acta">
        <title>Characterization of red-shifted phycobilisomes isolated from the chlorophyll f-containing cyanobacterium Halomicronema hongdechloris.</title>
        <authorList>
            <person name="Li Y."/>
            <person name="Lin Y."/>
            <person name="Garvey C.J."/>
            <person name="Birch D."/>
            <person name="Corkery R.W."/>
            <person name="Loughlin P.C."/>
            <person name="Scheer H."/>
            <person name="Willows R.D."/>
            <person name="Chen M."/>
        </authorList>
    </citation>
    <scope>NUCLEOTIDE SEQUENCE [LARGE SCALE GENOMIC DNA]</scope>
    <source>
        <strain evidence="1 2">C2206</strain>
    </source>
</reference>
<keyword evidence="2" id="KW-1185">Reference proteome</keyword>
<dbReference type="OrthoDB" id="495989at2"/>
<dbReference type="RefSeq" id="WP_080811692.1">
    <property type="nucleotide sequence ID" value="NZ_CP021983.2"/>
</dbReference>
<dbReference type="NCBIfam" id="NF047401">
    <property type="entry name" value="TA_anti_VapB15"/>
    <property type="match status" value="1"/>
</dbReference>
<dbReference type="KEGG" id="hhg:XM38_048570"/>
<name>A0A1Z3HUB5_9CYAN</name>
<dbReference type="AlphaFoldDB" id="A0A1Z3HUB5"/>